<dbReference type="Pfam" id="PF01351">
    <property type="entry name" value="RNase_HII"/>
    <property type="match status" value="1"/>
</dbReference>
<comment type="subcellular location">
    <subcellularLocation>
        <location evidence="4">Cytoplasm</location>
    </subcellularLocation>
</comment>
<dbReference type="GO" id="GO:0006298">
    <property type="term" value="P:mismatch repair"/>
    <property type="evidence" value="ECO:0007669"/>
    <property type="project" value="TreeGrafter"/>
</dbReference>
<dbReference type="SUPFAM" id="SSF53098">
    <property type="entry name" value="Ribonuclease H-like"/>
    <property type="match status" value="1"/>
</dbReference>
<dbReference type="InterPro" id="IPR036397">
    <property type="entry name" value="RNaseH_sf"/>
</dbReference>
<evidence type="ECO:0000256" key="12">
    <source>
        <dbReference type="PROSITE-ProRule" id="PRU01319"/>
    </source>
</evidence>
<keyword evidence="7 12" id="KW-0540">Nuclease</keyword>
<comment type="caution">
    <text evidence="15">The sequence shown here is derived from an EMBL/GenBank/DDBJ whole genome shotgun (WGS) entry which is preliminary data.</text>
</comment>
<dbReference type="PROSITE" id="PS51975">
    <property type="entry name" value="RNASE_H_2"/>
    <property type="match status" value="1"/>
</dbReference>
<comment type="cofactor">
    <cofactor evidence="12">
        <name>Mn(2+)</name>
        <dbReference type="ChEBI" id="CHEBI:29035"/>
    </cofactor>
    <cofactor evidence="12">
        <name>Mg(2+)</name>
        <dbReference type="ChEBI" id="CHEBI:18420"/>
    </cofactor>
    <text evidence="12">Manganese or magnesium. Binds 1 divalent metal ion per monomer in the absence of substrate. May bind a second metal ion after substrate binding.</text>
</comment>
<comment type="catalytic activity">
    <reaction evidence="1 12 13">
        <text>Endonucleolytic cleavage to 5'-phosphomonoester.</text>
        <dbReference type="EC" id="3.1.26.4"/>
    </reaction>
</comment>
<keyword evidence="8 12" id="KW-0479">Metal-binding</keyword>
<comment type="cofactor">
    <cofactor evidence="2">
        <name>Mg(2+)</name>
        <dbReference type="ChEBI" id="CHEBI:18420"/>
    </cofactor>
</comment>
<dbReference type="STRING" id="1798653.A3G64_01960"/>
<dbReference type="AlphaFoldDB" id="A0A1G2CK94"/>
<organism evidence="15 16">
    <name type="scientific">Candidatus Liptonbacteria bacterium RIFCSPLOWO2_12_FULL_60_15</name>
    <dbReference type="NCBI Taxonomy" id="1798653"/>
    <lineage>
        <taxon>Bacteria</taxon>
        <taxon>Candidatus Liptoniibacteriota</taxon>
    </lineage>
</organism>
<reference evidence="15 16" key="1">
    <citation type="journal article" date="2016" name="Nat. Commun.">
        <title>Thousands of microbial genomes shed light on interconnected biogeochemical processes in an aquifer system.</title>
        <authorList>
            <person name="Anantharaman K."/>
            <person name="Brown C.T."/>
            <person name="Hug L.A."/>
            <person name="Sharon I."/>
            <person name="Castelle C.J."/>
            <person name="Probst A.J."/>
            <person name="Thomas B.C."/>
            <person name="Singh A."/>
            <person name="Wilkins M.J."/>
            <person name="Karaoz U."/>
            <person name="Brodie E.L."/>
            <person name="Williams K.H."/>
            <person name="Hubbard S.S."/>
            <person name="Banfield J.F."/>
        </authorList>
    </citation>
    <scope>NUCLEOTIDE SEQUENCE [LARGE SCALE GENOMIC DNA]</scope>
</reference>
<dbReference type="Gene3D" id="3.30.420.10">
    <property type="entry name" value="Ribonuclease H-like superfamily/Ribonuclease H"/>
    <property type="match status" value="1"/>
</dbReference>
<comment type="similarity">
    <text evidence="5 13">Belongs to the RNase HII family.</text>
</comment>
<evidence type="ECO:0000313" key="16">
    <source>
        <dbReference type="Proteomes" id="UP000179281"/>
    </source>
</evidence>
<keyword evidence="9 12" id="KW-0255">Endonuclease</keyword>
<dbReference type="PANTHER" id="PTHR10954">
    <property type="entry name" value="RIBONUCLEASE H2 SUBUNIT A"/>
    <property type="match status" value="1"/>
</dbReference>
<dbReference type="GO" id="GO:0032299">
    <property type="term" value="C:ribonuclease H2 complex"/>
    <property type="evidence" value="ECO:0007669"/>
    <property type="project" value="TreeGrafter"/>
</dbReference>
<proteinExistence type="inferred from homology"/>
<feature type="binding site" evidence="12">
    <location>
        <position position="16"/>
    </location>
    <ligand>
        <name>a divalent metal cation</name>
        <dbReference type="ChEBI" id="CHEBI:60240"/>
    </ligand>
</feature>
<keyword evidence="10 12" id="KW-0378">Hydrolase</keyword>
<dbReference type="GO" id="GO:0043137">
    <property type="term" value="P:DNA replication, removal of RNA primer"/>
    <property type="evidence" value="ECO:0007669"/>
    <property type="project" value="TreeGrafter"/>
</dbReference>
<evidence type="ECO:0000256" key="7">
    <source>
        <dbReference type="ARBA" id="ARBA00022722"/>
    </source>
</evidence>
<evidence type="ECO:0000256" key="2">
    <source>
        <dbReference type="ARBA" id="ARBA00001946"/>
    </source>
</evidence>
<dbReference type="GO" id="GO:0046872">
    <property type="term" value="F:metal ion binding"/>
    <property type="evidence" value="ECO:0007669"/>
    <property type="project" value="UniProtKB-KW"/>
</dbReference>
<sequence length="203" mass="23225">MQHKRKKGKYLIGIDEVGRGALAGPVLLVALAFPRMHPFRGIRDSKKLTPRAREEWFGRFRRDPRIVWASATSGPEIIDRMNIRRAADRAARRCYLRLTARYPELASARVVLDGGLSLGPHIRHTAHVRGDERFRAIASASIVAKVKRDRLMNRLHGHYLRYAFNVHKGYGTAMHARALRRHGPSGAHRLTFVRNFTNLKPRN</sequence>
<dbReference type="NCBIfam" id="NF000595">
    <property type="entry name" value="PRK00015.1-3"/>
    <property type="match status" value="1"/>
</dbReference>
<dbReference type="InterPro" id="IPR001352">
    <property type="entry name" value="RNase_HII/HIII"/>
</dbReference>
<evidence type="ECO:0000256" key="5">
    <source>
        <dbReference type="ARBA" id="ARBA00007383"/>
    </source>
</evidence>
<evidence type="ECO:0000256" key="9">
    <source>
        <dbReference type="ARBA" id="ARBA00022759"/>
    </source>
</evidence>
<dbReference type="EMBL" id="MHLD01000039">
    <property type="protein sequence ID" value="OGZ01769.1"/>
    <property type="molecule type" value="Genomic_DNA"/>
</dbReference>
<dbReference type="PANTHER" id="PTHR10954:SF18">
    <property type="entry name" value="RIBONUCLEASE HII"/>
    <property type="match status" value="1"/>
</dbReference>
<dbReference type="InterPro" id="IPR022898">
    <property type="entry name" value="RNase_HII"/>
</dbReference>
<dbReference type="InterPro" id="IPR012337">
    <property type="entry name" value="RNaseH-like_sf"/>
</dbReference>
<evidence type="ECO:0000259" key="14">
    <source>
        <dbReference type="PROSITE" id="PS51975"/>
    </source>
</evidence>
<evidence type="ECO:0000256" key="11">
    <source>
        <dbReference type="ARBA" id="ARBA00023211"/>
    </source>
</evidence>
<dbReference type="CDD" id="cd07182">
    <property type="entry name" value="RNase_HII_bacteria_HII_like"/>
    <property type="match status" value="1"/>
</dbReference>
<keyword evidence="6" id="KW-0963">Cytoplasm</keyword>
<feature type="binding site" evidence="12">
    <location>
        <position position="15"/>
    </location>
    <ligand>
        <name>a divalent metal cation</name>
        <dbReference type="ChEBI" id="CHEBI:60240"/>
    </ligand>
</feature>
<name>A0A1G2CK94_9BACT</name>
<dbReference type="GO" id="GO:0005737">
    <property type="term" value="C:cytoplasm"/>
    <property type="evidence" value="ECO:0007669"/>
    <property type="project" value="UniProtKB-SubCell"/>
</dbReference>
<gene>
    <name evidence="15" type="ORF">A3G64_01960</name>
</gene>
<evidence type="ECO:0000256" key="4">
    <source>
        <dbReference type="ARBA" id="ARBA00004496"/>
    </source>
</evidence>
<accession>A0A1G2CK94</accession>
<evidence type="ECO:0000256" key="6">
    <source>
        <dbReference type="ARBA" id="ARBA00022490"/>
    </source>
</evidence>
<feature type="binding site" evidence="12">
    <location>
        <position position="113"/>
    </location>
    <ligand>
        <name>a divalent metal cation</name>
        <dbReference type="ChEBI" id="CHEBI:60240"/>
    </ligand>
</feature>
<evidence type="ECO:0000256" key="8">
    <source>
        <dbReference type="ARBA" id="ARBA00022723"/>
    </source>
</evidence>
<dbReference type="Proteomes" id="UP000179281">
    <property type="component" value="Unassembled WGS sequence"/>
</dbReference>
<dbReference type="GO" id="GO:0004523">
    <property type="term" value="F:RNA-DNA hybrid ribonuclease activity"/>
    <property type="evidence" value="ECO:0007669"/>
    <property type="project" value="UniProtKB-UniRule"/>
</dbReference>
<dbReference type="GO" id="GO:0003723">
    <property type="term" value="F:RNA binding"/>
    <property type="evidence" value="ECO:0007669"/>
    <property type="project" value="UniProtKB-UniRule"/>
</dbReference>
<dbReference type="InterPro" id="IPR024567">
    <property type="entry name" value="RNase_HII/HIII_dom"/>
</dbReference>
<evidence type="ECO:0000256" key="3">
    <source>
        <dbReference type="ARBA" id="ARBA00004065"/>
    </source>
</evidence>
<protein>
    <recommendedName>
        <fullName evidence="13">Ribonuclease</fullName>
        <ecNumber evidence="13">3.1.26.4</ecNumber>
    </recommendedName>
</protein>
<evidence type="ECO:0000256" key="1">
    <source>
        <dbReference type="ARBA" id="ARBA00000077"/>
    </source>
</evidence>
<feature type="domain" description="RNase H type-2" evidence="14">
    <location>
        <begin position="9"/>
        <end position="203"/>
    </location>
</feature>
<dbReference type="EC" id="3.1.26.4" evidence="13"/>
<evidence type="ECO:0000256" key="13">
    <source>
        <dbReference type="RuleBase" id="RU003515"/>
    </source>
</evidence>
<evidence type="ECO:0000256" key="10">
    <source>
        <dbReference type="ARBA" id="ARBA00022801"/>
    </source>
</evidence>
<comment type="function">
    <text evidence="3 13">Endonuclease that specifically degrades the RNA of RNA-DNA hybrids.</text>
</comment>
<keyword evidence="11" id="KW-0464">Manganese</keyword>
<evidence type="ECO:0000313" key="15">
    <source>
        <dbReference type="EMBL" id="OGZ01769.1"/>
    </source>
</evidence>